<accession>A0A848MA54</accession>
<organism evidence="1 2">
    <name type="scientific">Paenibacillus lemnae</name>
    <dbReference type="NCBI Taxonomy" id="1330551"/>
    <lineage>
        <taxon>Bacteria</taxon>
        <taxon>Bacillati</taxon>
        <taxon>Bacillota</taxon>
        <taxon>Bacilli</taxon>
        <taxon>Bacillales</taxon>
        <taxon>Paenibacillaceae</taxon>
        <taxon>Paenibacillus</taxon>
    </lineage>
</organism>
<name>A0A848MA54_PAELE</name>
<gene>
    <name evidence="1" type="ORF">HII30_15050</name>
</gene>
<dbReference type="EMBL" id="JABBPN010000014">
    <property type="protein sequence ID" value="NMO97081.1"/>
    <property type="molecule type" value="Genomic_DNA"/>
</dbReference>
<dbReference type="Proteomes" id="UP000565468">
    <property type="component" value="Unassembled WGS sequence"/>
</dbReference>
<protein>
    <recommendedName>
        <fullName evidence="3">Phage phiEco32-like COOH-NH2 ligase-type 2</fullName>
    </recommendedName>
</protein>
<dbReference type="InterPro" id="IPR025681">
    <property type="entry name" value="COOH-NH2_lig"/>
</dbReference>
<evidence type="ECO:0000313" key="1">
    <source>
        <dbReference type="EMBL" id="NMO97081.1"/>
    </source>
</evidence>
<evidence type="ECO:0000313" key="2">
    <source>
        <dbReference type="Proteomes" id="UP000565468"/>
    </source>
</evidence>
<proteinExistence type="predicted"/>
<keyword evidence="2" id="KW-1185">Reference proteome</keyword>
<evidence type="ECO:0008006" key="3">
    <source>
        <dbReference type="Google" id="ProtNLM"/>
    </source>
</evidence>
<comment type="caution">
    <text evidence="1">The sequence shown here is derived from an EMBL/GenBank/DDBJ whole genome shotgun (WGS) entry which is preliminary data.</text>
</comment>
<dbReference type="RefSeq" id="WP_169505864.1">
    <property type="nucleotide sequence ID" value="NZ_JABBPN010000014.1"/>
</dbReference>
<dbReference type="AlphaFoldDB" id="A0A848MA54"/>
<sequence length="403" mass="45608">MVDSRLILPGKVQMTPAVMNARLRRSGIPSRLFRKADERMSGSTYTARYLISVRGLEHCQVDMLMAGSGWLKRPAVDHEDGLQTEVGLTQRLTKAAVRTLYALGQEEGEVVIALLPNRRYAVDEVRFHQDRSQRTDREANGDHAALILLGMDPEFVLVDSRGEITEASQYLERHGKAGCDAVREGDFVTYPLAELRPDPKSDPEALLHELRKTMIMAAERITDRSLAWKAGSMPAGGLPLGGHLHFSGVTLNLDILQVLDNYLALPLAALEDPSGRKRRPKYGSLGDYRRQPHGGFEYRTPPSFLVSPSITRAVVHMAYLIAREFRRLMSRPLSTERVHEAYYEGTKSILIQSAEALHQDYRRLPGYEYHASSIERLFRMISEGQTWDESRDIRRLWHIPVLP</sequence>
<dbReference type="Pfam" id="PF14395">
    <property type="entry name" value="COOH-NH2_lig"/>
    <property type="match status" value="1"/>
</dbReference>
<reference evidence="1 2" key="1">
    <citation type="submission" date="2020-04" db="EMBL/GenBank/DDBJ databases">
        <title>Paenibacillus algicola sp. nov., a novel marine bacterium producing alginate lyase.</title>
        <authorList>
            <person name="Huang H."/>
        </authorList>
    </citation>
    <scope>NUCLEOTIDE SEQUENCE [LARGE SCALE GENOMIC DNA]</scope>
    <source>
        <strain evidence="1 2">L7-75</strain>
    </source>
</reference>